<keyword evidence="4" id="KW-1185">Reference proteome</keyword>
<organism evidence="3 4">
    <name type="scientific">Luteolibacter soli</name>
    <dbReference type="NCBI Taxonomy" id="3135280"/>
    <lineage>
        <taxon>Bacteria</taxon>
        <taxon>Pseudomonadati</taxon>
        <taxon>Verrucomicrobiota</taxon>
        <taxon>Verrucomicrobiia</taxon>
        <taxon>Verrucomicrobiales</taxon>
        <taxon>Verrucomicrobiaceae</taxon>
        <taxon>Luteolibacter</taxon>
    </lineage>
</organism>
<gene>
    <name evidence="3" type="ORF">WKV53_07915</name>
</gene>
<dbReference type="RefSeq" id="WP_341403972.1">
    <property type="nucleotide sequence ID" value="NZ_JBBUKT010000002.1"/>
</dbReference>
<reference evidence="3 4" key="1">
    <citation type="submission" date="2024-04" db="EMBL/GenBank/DDBJ databases">
        <title>Luteolibacter sp. isolated from soil.</title>
        <authorList>
            <person name="An J."/>
        </authorList>
    </citation>
    <scope>NUCLEOTIDE SEQUENCE [LARGE SCALE GENOMIC DNA]</scope>
    <source>
        <strain evidence="3 4">Y139</strain>
    </source>
</reference>
<evidence type="ECO:0000313" key="3">
    <source>
        <dbReference type="EMBL" id="MEK7950417.1"/>
    </source>
</evidence>
<keyword evidence="2" id="KW-0732">Signal</keyword>
<comment type="caution">
    <text evidence="3">The sequence shown here is derived from an EMBL/GenBank/DDBJ whole genome shotgun (WGS) entry which is preliminary data.</text>
</comment>
<name>A0ABU9ATN7_9BACT</name>
<protein>
    <submittedName>
        <fullName evidence="3">Uncharacterized protein</fullName>
    </submittedName>
</protein>
<evidence type="ECO:0000256" key="2">
    <source>
        <dbReference type="SAM" id="SignalP"/>
    </source>
</evidence>
<dbReference type="EMBL" id="JBBUKT010000002">
    <property type="protein sequence ID" value="MEK7950417.1"/>
    <property type="molecule type" value="Genomic_DNA"/>
</dbReference>
<feature type="signal peptide" evidence="2">
    <location>
        <begin position="1"/>
        <end position="20"/>
    </location>
</feature>
<keyword evidence="1" id="KW-1133">Transmembrane helix</keyword>
<sequence>MLKRLLFLLVSLVAPLGAQEMLFSHVPDPKTKTKVDAVALFNRPAPGGFLPVRITVNNTSEQEGKINISTTSEDGYGDRGSEITSSFDLTIPAERNSVHDILVPCATLLNFGSGGFVSVDVRLSGSYGSASGKLNANYDDSQSAVLLSEPLYTPNGSMLDSHLSSSGSSVHYRGGSQTFAGRFDARSLPEDWRAYSGYDGIAMTDTDWGNATPGARTAILRWNRLGGELVIYTLSGSSDLATLGISTEGKGTRTADRSFGRVTLIPLGRDLKLDAPATVERFQDHARLAPLNHSIRNDFSAAWQTKADFGEQRYNYGLFVLILVAFGVLVGPVNLFVFAKSGRRHRLFITTPLIALGTSVLLIALIILIDGFGGRGMRTVLMEVRPDDGENSAYLLQEQVSRTGVLLGGGFTVNEPAVLTSVPLASGQWSRLTNDNDGGGMRYEEKFEDGKMQVEGDWFQSRSEQGHFMRAIVPTRGRIEARAESGTPSFLSTFDFPIETLYYHDNSDGWWKAENVVPGKAFTCVAASPAEVEGFVNDASKRLAERTRGVLAVNGKGRVDREFKSLHEREGHFIAVSNKAPAIDTLKGINWIETRTYITGPIVKP</sequence>
<feature type="transmembrane region" description="Helical" evidence="1">
    <location>
        <begin position="347"/>
        <end position="369"/>
    </location>
</feature>
<keyword evidence="1" id="KW-0812">Transmembrane</keyword>
<dbReference type="Proteomes" id="UP001371305">
    <property type="component" value="Unassembled WGS sequence"/>
</dbReference>
<feature type="chain" id="PRO_5046355956" evidence="2">
    <location>
        <begin position="21"/>
        <end position="605"/>
    </location>
</feature>
<feature type="transmembrane region" description="Helical" evidence="1">
    <location>
        <begin position="316"/>
        <end position="338"/>
    </location>
</feature>
<evidence type="ECO:0000313" key="4">
    <source>
        <dbReference type="Proteomes" id="UP001371305"/>
    </source>
</evidence>
<evidence type="ECO:0000256" key="1">
    <source>
        <dbReference type="SAM" id="Phobius"/>
    </source>
</evidence>
<proteinExistence type="predicted"/>
<accession>A0ABU9ATN7</accession>
<keyword evidence="1" id="KW-0472">Membrane</keyword>